<dbReference type="AlphaFoldDB" id="A0A1P8WDZ8"/>
<evidence type="ECO:0000313" key="2">
    <source>
        <dbReference type="EMBL" id="APZ92280.1"/>
    </source>
</evidence>
<dbReference type="Proteomes" id="UP000187735">
    <property type="component" value="Chromosome"/>
</dbReference>
<sequence length="94" mass="10324">MRCRNGRSSTGRSVEISSVQGSKLLLRPKYNVGIKRALHVSIRSLCTGGSVSSCSSPAIEFVLSCRWALAPVHDGTTGANTQRLSRKRRLMRHK</sequence>
<evidence type="ECO:0000313" key="3">
    <source>
        <dbReference type="Proteomes" id="UP000187735"/>
    </source>
</evidence>
<protein>
    <submittedName>
        <fullName evidence="2">Uncharacterized protein</fullName>
    </submittedName>
</protein>
<proteinExistence type="predicted"/>
<accession>A0A1P8WDZ8</accession>
<keyword evidence="3" id="KW-1185">Reference proteome</keyword>
<evidence type="ECO:0000256" key="1">
    <source>
        <dbReference type="SAM" id="MobiDB-lite"/>
    </source>
</evidence>
<gene>
    <name evidence="2" type="ORF">Fuma_01890</name>
</gene>
<feature type="region of interest" description="Disordered" evidence="1">
    <location>
        <begin position="74"/>
        <end position="94"/>
    </location>
</feature>
<dbReference type="EMBL" id="CP017641">
    <property type="protein sequence ID" value="APZ92280.1"/>
    <property type="molecule type" value="Genomic_DNA"/>
</dbReference>
<dbReference type="KEGG" id="fmr:Fuma_01890"/>
<feature type="compositionally biased region" description="Basic residues" evidence="1">
    <location>
        <begin position="84"/>
        <end position="94"/>
    </location>
</feature>
<dbReference type="STRING" id="1891926.Fuma_01890"/>
<name>A0A1P8WDZ8_9PLAN</name>
<reference evidence="2 3" key="1">
    <citation type="journal article" date="2016" name="Front. Microbiol.">
        <title>Fuerstia marisgermanicae gen. nov., sp. nov., an Unusual Member of the Phylum Planctomycetes from the German Wadden Sea.</title>
        <authorList>
            <person name="Kohn T."/>
            <person name="Heuer A."/>
            <person name="Jogler M."/>
            <person name="Vollmers J."/>
            <person name="Boedeker C."/>
            <person name="Bunk B."/>
            <person name="Rast P."/>
            <person name="Borchert D."/>
            <person name="Glockner I."/>
            <person name="Freese H.M."/>
            <person name="Klenk H.P."/>
            <person name="Overmann J."/>
            <person name="Kaster A.K."/>
            <person name="Rohde M."/>
            <person name="Wiegand S."/>
            <person name="Jogler C."/>
        </authorList>
    </citation>
    <scope>NUCLEOTIDE SEQUENCE [LARGE SCALE GENOMIC DNA]</scope>
    <source>
        <strain evidence="2 3">NH11</strain>
    </source>
</reference>
<organism evidence="2 3">
    <name type="scientific">Fuerstiella marisgermanici</name>
    <dbReference type="NCBI Taxonomy" id="1891926"/>
    <lineage>
        <taxon>Bacteria</taxon>
        <taxon>Pseudomonadati</taxon>
        <taxon>Planctomycetota</taxon>
        <taxon>Planctomycetia</taxon>
        <taxon>Planctomycetales</taxon>
        <taxon>Planctomycetaceae</taxon>
        <taxon>Fuerstiella</taxon>
    </lineage>
</organism>